<evidence type="ECO:0000313" key="1">
    <source>
        <dbReference type="EMBL" id="KAF8426804.1"/>
    </source>
</evidence>
<keyword evidence="2" id="KW-1185">Reference proteome</keyword>
<evidence type="ECO:0000313" key="2">
    <source>
        <dbReference type="Proteomes" id="UP001194468"/>
    </source>
</evidence>
<gene>
    <name evidence="1" type="ORF">L210DRAFT_230366</name>
</gene>
<sequence>MTLSEIRCRLLYRRPESSKATQQIRPGRLRGRGSFTRRALRASCVSFRLFLIPSLFLDKTKQKLVEILREIGFKLSNGRLQWSTLDADLWKKRYMIINWLHGVVRDRDKGVSGLSAEDTDRLHDALFVDERRIQFVPCGEESASNNDQVASSSVASNSDRACENKLSMIGKQPRFRATFIEHPRPQKRRRILDMALCAS</sequence>
<dbReference type="Proteomes" id="UP001194468">
    <property type="component" value="Unassembled WGS sequence"/>
</dbReference>
<proteinExistence type="predicted"/>
<dbReference type="EMBL" id="WHUW01000085">
    <property type="protein sequence ID" value="KAF8426804.1"/>
    <property type="molecule type" value="Genomic_DNA"/>
</dbReference>
<dbReference type="AlphaFoldDB" id="A0AAD4BFB9"/>
<organism evidence="1 2">
    <name type="scientific">Boletus edulis BED1</name>
    <dbReference type="NCBI Taxonomy" id="1328754"/>
    <lineage>
        <taxon>Eukaryota</taxon>
        <taxon>Fungi</taxon>
        <taxon>Dikarya</taxon>
        <taxon>Basidiomycota</taxon>
        <taxon>Agaricomycotina</taxon>
        <taxon>Agaricomycetes</taxon>
        <taxon>Agaricomycetidae</taxon>
        <taxon>Boletales</taxon>
        <taxon>Boletineae</taxon>
        <taxon>Boletaceae</taxon>
        <taxon>Boletoideae</taxon>
        <taxon>Boletus</taxon>
    </lineage>
</organism>
<accession>A0AAD4BFB9</accession>
<reference evidence="1" key="1">
    <citation type="submission" date="2019-10" db="EMBL/GenBank/DDBJ databases">
        <authorList>
            <consortium name="DOE Joint Genome Institute"/>
            <person name="Kuo A."/>
            <person name="Miyauchi S."/>
            <person name="Kiss E."/>
            <person name="Drula E."/>
            <person name="Kohler A."/>
            <person name="Sanchez-Garcia M."/>
            <person name="Andreopoulos B."/>
            <person name="Barry K.W."/>
            <person name="Bonito G."/>
            <person name="Buee M."/>
            <person name="Carver A."/>
            <person name="Chen C."/>
            <person name="Cichocki N."/>
            <person name="Clum A."/>
            <person name="Culley D."/>
            <person name="Crous P.W."/>
            <person name="Fauchery L."/>
            <person name="Girlanda M."/>
            <person name="Hayes R."/>
            <person name="Keri Z."/>
            <person name="LaButti K."/>
            <person name="Lipzen A."/>
            <person name="Lombard V."/>
            <person name="Magnuson J."/>
            <person name="Maillard F."/>
            <person name="Morin E."/>
            <person name="Murat C."/>
            <person name="Nolan M."/>
            <person name="Ohm R."/>
            <person name="Pangilinan J."/>
            <person name="Pereira M."/>
            <person name="Perotto S."/>
            <person name="Peter M."/>
            <person name="Riley R."/>
            <person name="Sitrit Y."/>
            <person name="Stielow B."/>
            <person name="Szollosi G."/>
            <person name="Zifcakova L."/>
            <person name="Stursova M."/>
            <person name="Spatafora J.W."/>
            <person name="Tedersoo L."/>
            <person name="Vaario L.-M."/>
            <person name="Yamada A."/>
            <person name="Yan M."/>
            <person name="Wang P."/>
            <person name="Xu J."/>
            <person name="Bruns T."/>
            <person name="Baldrian P."/>
            <person name="Vilgalys R."/>
            <person name="Henrissat B."/>
            <person name="Grigoriev I.V."/>
            <person name="Hibbett D."/>
            <person name="Nagy L.G."/>
            <person name="Martin F.M."/>
        </authorList>
    </citation>
    <scope>NUCLEOTIDE SEQUENCE</scope>
    <source>
        <strain evidence="1">BED1</strain>
    </source>
</reference>
<name>A0AAD4BFB9_BOLED</name>
<comment type="caution">
    <text evidence="1">The sequence shown here is derived from an EMBL/GenBank/DDBJ whole genome shotgun (WGS) entry which is preliminary data.</text>
</comment>
<reference evidence="1" key="2">
    <citation type="journal article" date="2020" name="Nat. Commun.">
        <title>Large-scale genome sequencing of mycorrhizal fungi provides insights into the early evolution of symbiotic traits.</title>
        <authorList>
            <person name="Miyauchi S."/>
            <person name="Kiss E."/>
            <person name="Kuo A."/>
            <person name="Drula E."/>
            <person name="Kohler A."/>
            <person name="Sanchez-Garcia M."/>
            <person name="Morin E."/>
            <person name="Andreopoulos B."/>
            <person name="Barry K.W."/>
            <person name="Bonito G."/>
            <person name="Buee M."/>
            <person name="Carver A."/>
            <person name="Chen C."/>
            <person name="Cichocki N."/>
            <person name="Clum A."/>
            <person name="Culley D."/>
            <person name="Crous P.W."/>
            <person name="Fauchery L."/>
            <person name="Girlanda M."/>
            <person name="Hayes R.D."/>
            <person name="Keri Z."/>
            <person name="LaButti K."/>
            <person name="Lipzen A."/>
            <person name="Lombard V."/>
            <person name="Magnuson J."/>
            <person name="Maillard F."/>
            <person name="Murat C."/>
            <person name="Nolan M."/>
            <person name="Ohm R.A."/>
            <person name="Pangilinan J."/>
            <person name="Pereira M.F."/>
            <person name="Perotto S."/>
            <person name="Peter M."/>
            <person name="Pfister S."/>
            <person name="Riley R."/>
            <person name="Sitrit Y."/>
            <person name="Stielow J.B."/>
            <person name="Szollosi G."/>
            <person name="Zifcakova L."/>
            <person name="Stursova M."/>
            <person name="Spatafora J.W."/>
            <person name="Tedersoo L."/>
            <person name="Vaario L.M."/>
            <person name="Yamada A."/>
            <person name="Yan M."/>
            <person name="Wang P."/>
            <person name="Xu J."/>
            <person name="Bruns T."/>
            <person name="Baldrian P."/>
            <person name="Vilgalys R."/>
            <person name="Dunand C."/>
            <person name="Henrissat B."/>
            <person name="Grigoriev I.V."/>
            <person name="Hibbett D."/>
            <person name="Nagy L.G."/>
            <person name="Martin F.M."/>
        </authorList>
    </citation>
    <scope>NUCLEOTIDE SEQUENCE</scope>
    <source>
        <strain evidence="1">BED1</strain>
    </source>
</reference>
<protein>
    <submittedName>
        <fullName evidence="1">Uncharacterized protein</fullName>
    </submittedName>
</protein>